<proteinExistence type="predicted"/>
<evidence type="ECO:0000313" key="1">
    <source>
        <dbReference type="EMBL" id="AGA91352.1"/>
    </source>
</evidence>
<dbReference type="KEGG" id="tmb:Thimo_2632"/>
<dbReference type="Proteomes" id="UP000010816">
    <property type="component" value="Chromosome"/>
</dbReference>
<accession>L0GZV8</accession>
<dbReference type="EMBL" id="CP003051">
    <property type="protein sequence ID" value="AGA91352.1"/>
    <property type="molecule type" value="Genomic_DNA"/>
</dbReference>
<evidence type="ECO:0000313" key="2">
    <source>
        <dbReference type="Proteomes" id="UP000010816"/>
    </source>
</evidence>
<reference evidence="1 2" key="1">
    <citation type="submission" date="2011-09" db="EMBL/GenBank/DDBJ databases">
        <title>Complete sequence of chromosome of Thioflavicoccus mobilis 8321.</title>
        <authorList>
            <consortium name="US DOE Joint Genome Institute"/>
            <person name="Lucas S."/>
            <person name="Han J."/>
            <person name="Lapidus A."/>
            <person name="Cheng J.-F."/>
            <person name="Goodwin L."/>
            <person name="Pitluck S."/>
            <person name="Peters L."/>
            <person name="Ovchinnikova G."/>
            <person name="Lu M."/>
            <person name="Detter J.C."/>
            <person name="Han C."/>
            <person name="Tapia R."/>
            <person name="Land M."/>
            <person name="Hauser L."/>
            <person name="Kyrpides N."/>
            <person name="Ivanova N."/>
            <person name="Pagani I."/>
            <person name="Vogl K."/>
            <person name="Liu Z."/>
            <person name="Imhoff J."/>
            <person name="Thiel V."/>
            <person name="Frigaard N.-U."/>
            <person name="Bryant D."/>
            <person name="Woyke T."/>
        </authorList>
    </citation>
    <scope>NUCLEOTIDE SEQUENCE [LARGE SCALE GENOMIC DNA]</scope>
    <source>
        <strain evidence="1 2">8321</strain>
    </source>
</reference>
<gene>
    <name evidence="1" type="ORF">Thimo_2632</name>
</gene>
<dbReference type="AlphaFoldDB" id="L0GZV8"/>
<protein>
    <submittedName>
        <fullName evidence="1">Uncharacterized protein</fullName>
    </submittedName>
</protein>
<keyword evidence="2" id="KW-1185">Reference proteome</keyword>
<organism evidence="1 2">
    <name type="scientific">Thioflavicoccus mobilis 8321</name>
    <dbReference type="NCBI Taxonomy" id="765912"/>
    <lineage>
        <taxon>Bacteria</taxon>
        <taxon>Pseudomonadati</taxon>
        <taxon>Pseudomonadota</taxon>
        <taxon>Gammaproteobacteria</taxon>
        <taxon>Chromatiales</taxon>
        <taxon>Chromatiaceae</taxon>
        <taxon>Thioflavicoccus</taxon>
    </lineage>
</organism>
<name>L0GZV8_9GAMM</name>
<dbReference type="STRING" id="765912.Thimo_2632"/>
<sequence>MKALMPITASGPMLILSSLARLDDDVLISELRNKGIEKFMAYEVPSAEVERIILEAVVGRPPRCVPWDVRQGTRRRNSRAIATRCNTAGRGAGGASGVVAPLTQPVNRSRAEIRADFSGLSRW</sequence>
<dbReference type="HOGENOM" id="CLU_2014221_0_0_6"/>